<dbReference type="SUPFAM" id="SSF46785">
    <property type="entry name" value="Winged helix' DNA-binding domain"/>
    <property type="match status" value="1"/>
</dbReference>
<evidence type="ECO:0000256" key="3">
    <source>
        <dbReference type="ARBA" id="ARBA00023163"/>
    </source>
</evidence>
<organism evidence="5 6">
    <name type="scientific">Adhaeribacter arboris</name>
    <dbReference type="NCBI Taxonomy" id="2072846"/>
    <lineage>
        <taxon>Bacteria</taxon>
        <taxon>Pseudomonadati</taxon>
        <taxon>Bacteroidota</taxon>
        <taxon>Cytophagia</taxon>
        <taxon>Cytophagales</taxon>
        <taxon>Hymenobacteraceae</taxon>
        <taxon>Adhaeribacter</taxon>
    </lineage>
</organism>
<feature type="domain" description="HTH gntR-type" evidence="4">
    <location>
        <begin position="11"/>
        <end position="79"/>
    </location>
</feature>
<proteinExistence type="predicted"/>
<dbReference type="InterPro" id="IPR000524">
    <property type="entry name" value="Tscrpt_reg_HTH_GntR"/>
</dbReference>
<dbReference type="GO" id="GO:0003700">
    <property type="term" value="F:DNA-binding transcription factor activity"/>
    <property type="evidence" value="ECO:0007669"/>
    <property type="project" value="InterPro"/>
</dbReference>
<dbReference type="Proteomes" id="UP000240357">
    <property type="component" value="Unassembled WGS sequence"/>
</dbReference>
<dbReference type="GO" id="GO:0003677">
    <property type="term" value="F:DNA binding"/>
    <property type="evidence" value="ECO:0007669"/>
    <property type="project" value="UniProtKB-KW"/>
</dbReference>
<evidence type="ECO:0000259" key="4">
    <source>
        <dbReference type="PROSITE" id="PS50949"/>
    </source>
</evidence>
<dbReference type="CDD" id="cd07377">
    <property type="entry name" value="WHTH_GntR"/>
    <property type="match status" value="1"/>
</dbReference>
<dbReference type="EMBL" id="PYFT01000001">
    <property type="protein sequence ID" value="PSR54924.1"/>
    <property type="molecule type" value="Genomic_DNA"/>
</dbReference>
<evidence type="ECO:0000256" key="2">
    <source>
        <dbReference type="ARBA" id="ARBA00023125"/>
    </source>
</evidence>
<dbReference type="PROSITE" id="PS50949">
    <property type="entry name" value="HTH_GNTR"/>
    <property type="match status" value="1"/>
</dbReference>
<sequence length="136" mass="15086">MFTKPNLTSGIPIYVQVKEQIIHAVELGAIQAGDQLPSVRVLAEQLVINPNTVIKIYKELETEGVIEIHHGTGAFITGKRASISKAEIISQGALSIQKIIERLLSKGLSTPEIRRIMEAELLKKETNYLKEAAWKK</sequence>
<evidence type="ECO:0000313" key="6">
    <source>
        <dbReference type="Proteomes" id="UP000240357"/>
    </source>
</evidence>
<evidence type="ECO:0000256" key="1">
    <source>
        <dbReference type="ARBA" id="ARBA00023015"/>
    </source>
</evidence>
<gene>
    <name evidence="5" type="ORF">AHMF7605_16150</name>
</gene>
<dbReference type="InterPro" id="IPR036390">
    <property type="entry name" value="WH_DNA-bd_sf"/>
</dbReference>
<dbReference type="Gene3D" id="1.10.10.10">
    <property type="entry name" value="Winged helix-like DNA-binding domain superfamily/Winged helix DNA-binding domain"/>
    <property type="match status" value="1"/>
</dbReference>
<dbReference type="RefSeq" id="WP_106931059.1">
    <property type="nucleotide sequence ID" value="NZ_PYFT01000001.1"/>
</dbReference>
<keyword evidence="2" id="KW-0238">DNA-binding</keyword>
<dbReference type="AlphaFoldDB" id="A0A2T2YHE1"/>
<dbReference type="SMART" id="SM00345">
    <property type="entry name" value="HTH_GNTR"/>
    <property type="match status" value="1"/>
</dbReference>
<accession>A0A2T2YHE1</accession>
<name>A0A2T2YHE1_9BACT</name>
<keyword evidence="3" id="KW-0804">Transcription</keyword>
<dbReference type="PANTHER" id="PTHR38445:SF9">
    <property type="entry name" value="HTH-TYPE TRANSCRIPTIONAL REPRESSOR YTRA"/>
    <property type="match status" value="1"/>
</dbReference>
<comment type="caution">
    <text evidence="5">The sequence shown here is derived from an EMBL/GenBank/DDBJ whole genome shotgun (WGS) entry which is preliminary data.</text>
</comment>
<keyword evidence="6" id="KW-1185">Reference proteome</keyword>
<dbReference type="Pfam" id="PF00392">
    <property type="entry name" value="GntR"/>
    <property type="match status" value="1"/>
</dbReference>
<keyword evidence="1" id="KW-0805">Transcription regulation</keyword>
<evidence type="ECO:0000313" key="5">
    <source>
        <dbReference type="EMBL" id="PSR54924.1"/>
    </source>
</evidence>
<dbReference type="InterPro" id="IPR036388">
    <property type="entry name" value="WH-like_DNA-bd_sf"/>
</dbReference>
<protein>
    <submittedName>
        <fullName evidence="5">GntR family transcriptional regulator</fullName>
    </submittedName>
</protein>
<reference evidence="5 6" key="1">
    <citation type="submission" date="2018-03" db="EMBL/GenBank/DDBJ databases">
        <title>Adhaeribacter sp. HMF7605 Genome sequencing and assembly.</title>
        <authorList>
            <person name="Kang H."/>
            <person name="Kang J."/>
            <person name="Cha I."/>
            <person name="Kim H."/>
            <person name="Joh K."/>
        </authorList>
    </citation>
    <scope>NUCLEOTIDE SEQUENCE [LARGE SCALE GENOMIC DNA]</scope>
    <source>
        <strain evidence="5 6">HMF7605</strain>
    </source>
</reference>
<dbReference type="PANTHER" id="PTHR38445">
    <property type="entry name" value="HTH-TYPE TRANSCRIPTIONAL REPRESSOR YTRA"/>
    <property type="match status" value="1"/>
</dbReference>